<dbReference type="RefSeq" id="XP_067816275.1">
    <property type="nucleotide sequence ID" value="XM_067961448.1"/>
</dbReference>
<dbReference type="AlphaFoldDB" id="A0A976FHK6"/>
<dbReference type="InterPro" id="IPR043128">
    <property type="entry name" value="Rev_trsase/Diguanyl_cyclase"/>
</dbReference>
<dbReference type="InterPro" id="IPR051320">
    <property type="entry name" value="Viral_Replic_Matur_Polypro"/>
</dbReference>
<evidence type="ECO:0000313" key="2">
    <source>
        <dbReference type="Proteomes" id="UP000294530"/>
    </source>
</evidence>
<dbReference type="PANTHER" id="PTHR33064">
    <property type="entry name" value="POL PROTEIN"/>
    <property type="match status" value="1"/>
</dbReference>
<dbReference type="SUPFAM" id="SSF56672">
    <property type="entry name" value="DNA/RNA polymerases"/>
    <property type="match status" value="1"/>
</dbReference>
<protein>
    <submittedName>
        <fullName evidence="1">Uncharacterized protein</fullName>
    </submittedName>
</protein>
<evidence type="ECO:0000313" key="1">
    <source>
        <dbReference type="EMBL" id="TDH66776.1"/>
    </source>
</evidence>
<sequence>MYYQLQMHDFYVRCCTIWYFLGSTTLFAKGPDEYLERLRQFFEILRNRRLKLNLRTCSFFIQWVIWCGKLIDETGIQYSPERLKTLQHMPQPPTGAALQNVQCAVNWLRDYMVDYARIVQPLQSKLEFVMSKRGRKKTQLAEVDPTR</sequence>
<accession>A0A976FHK6</accession>
<proteinExistence type="predicted"/>
<organism evidence="1 2">
    <name type="scientific">Bremia lactucae</name>
    <name type="common">Lettuce downy mildew</name>
    <dbReference type="NCBI Taxonomy" id="4779"/>
    <lineage>
        <taxon>Eukaryota</taxon>
        <taxon>Sar</taxon>
        <taxon>Stramenopiles</taxon>
        <taxon>Oomycota</taxon>
        <taxon>Peronosporomycetes</taxon>
        <taxon>Peronosporales</taxon>
        <taxon>Peronosporaceae</taxon>
        <taxon>Bremia</taxon>
    </lineage>
</organism>
<dbReference type="KEGG" id="blac:94347119"/>
<dbReference type="OrthoDB" id="165683at2759"/>
<dbReference type="Gene3D" id="3.30.70.270">
    <property type="match status" value="1"/>
</dbReference>
<keyword evidence="2" id="KW-1185">Reference proteome</keyword>
<dbReference type="PANTHER" id="PTHR33064:SF37">
    <property type="entry name" value="RIBONUCLEASE H"/>
    <property type="match status" value="1"/>
</dbReference>
<dbReference type="EMBL" id="SHOA02000014">
    <property type="protein sequence ID" value="TDH66776.1"/>
    <property type="molecule type" value="Genomic_DNA"/>
</dbReference>
<comment type="caution">
    <text evidence="1">The sequence shown here is derived from an EMBL/GenBank/DDBJ whole genome shotgun (WGS) entry which is preliminary data.</text>
</comment>
<dbReference type="Proteomes" id="UP000294530">
    <property type="component" value="Unassembled WGS sequence"/>
</dbReference>
<reference evidence="1 2" key="1">
    <citation type="journal article" date="2021" name="Genome Biol.">
        <title>AFLAP: assembly-free linkage analysis pipeline using k-mers from genome sequencing data.</title>
        <authorList>
            <person name="Fletcher K."/>
            <person name="Zhang L."/>
            <person name="Gil J."/>
            <person name="Han R."/>
            <person name="Cavanaugh K."/>
            <person name="Michelmore R."/>
        </authorList>
    </citation>
    <scope>NUCLEOTIDE SEQUENCE [LARGE SCALE GENOMIC DNA]</scope>
    <source>
        <strain evidence="1 2">SF5</strain>
    </source>
</reference>
<dbReference type="InterPro" id="IPR043502">
    <property type="entry name" value="DNA/RNA_pol_sf"/>
</dbReference>
<gene>
    <name evidence="1" type="ORF">CCR75_003351</name>
</gene>
<name>A0A976FHK6_BRELC</name>
<dbReference type="GeneID" id="94347119"/>